<evidence type="ECO:0000256" key="3">
    <source>
        <dbReference type="ARBA" id="ARBA00022741"/>
    </source>
</evidence>
<dbReference type="GO" id="GO:0000028">
    <property type="term" value="P:ribosomal small subunit assembly"/>
    <property type="evidence" value="ECO:0007669"/>
    <property type="project" value="TreeGrafter"/>
</dbReference>
<dbReference type="GO" id="GO:0003924">
    <property type="term" value="F:GTPase activity"/>
    <property type="evidence" value="ECO:0007669"/>
    <property type="project" value="UniProtKB-UniRule"/>
</dbReference>
<dbReference type="PANTHER" id="PTHR42698">
    <property type="entry name" value="GTPASE ERA"/>
    <property type="match status" value="1"/>
</dbReference>
<dbReference type="InterPro" id="IPR004044">
    <property type="entry name" value="KH_dom_type_2"/>
</dbReference>
<feature type="region of interest" description="G1" evidence="7">
    <location>
        <begin position="14"/>
        <end position="21"/>
    </location>
</feature>
<proteinExistence type="inferred from homology"/>
<keyword evidence="6" id="KW-0963">Cytoplasm</keyword>
<organism evidence="11">
    <name type="scientific">Solibacter usitatus (strain Ellin6076)</name>
    <dbReference type="NCBI Taxonomy" id="234267"/>
    <lineage>
        <taxon>Bacteria</taxon>
        <taxon>Pseudomonadati</taxon>
        <taxon>Acidobacteriota</taxon>
        <taxon>Terriglobia</taxon>
        <taxon>Bryobacterales</taxon>
        <taxon>Solibacteraceae</taxon>
        <taxon>Candidatus Solibacter</taxon>
    </lineage>
</organism>
<feature type="domain" description="Era-type G" evidence="10">
    <location>
        <begin position="6"/>
        <end position="174"/>
    </location>
</feature>
<dbReference type="NCBIfam" id="TIGR00436">
    <property type="entry name" value="era"/>
    <property type="match status" value="1"/>
</dbReference>
<feature type="region of interest" description="G3" evidence="7">
    <location>
        <begin position="61"/>
        <end position="64"/>
    </location>
</feature>
<dbReference type="InterPro" id="IPR006073">
    <property type="entry name" value="GTP-bd"/>
</dbReference>
<dbReference type="SUPFAM" id="SSF54814">
    <property type="entry name" value="Prokaryotic type KH domain (KH-domain type II)"/>
    <property type="match status" value="1"/>
</dbReference>
<dbReference type="NCBIfam" id="TIGR00231">
    <property type="entry name" value="small_GTP"/>
    <property type="match status" value="1"/>
</dbReference>
<feature type="region of interest" description="G4" evidence="7">
    <location>
        <begin position="123"/>
        <end position="126"/>
    </location>
</feature>
<feature type="binding site" evidence="6">
    <location>
        <begin position="61"/>
        <end position="65"/>
    </location>
    <ligand>
        <name>GTP</name>
        <dbReference type="ChEBI" id="CHEBI:37565"/>
    </ligand>
</feature>
<evidence type="ECO:0000256" key="6">
    <source>
        <dbReference type="HAMAP-Rule" id="MF_00367"/>
    </source>
</evidence>
<dbReference type="InParanoid" id="Q01P07"/>
<dbReference type="EMBL" id="CP000473">
    <property type="protein sequence ID" value="ABJ88613.1"/>
    <property type="molecule type" value="Genomic_DNA"/>
</dbReference>
<dbReference type="AlphaFoldDB" id="Q01P07"/>
<dbReference type="CDD" id="cd22534">
    <property type="entry name" value="KH-II_Era"/>
    <property type="match status" value="1"/>
</dbReference>
<dbReference type="STRING" id="234267.Acid_7714"/>
<dbReference type="InterPro" id="IPR005662">
    <property type="entry name" value="GTPase_Era-like"/>
</dbReference>
<evidence type="ECO:0000259" key="9">
    <source>
        <dbReference type="PROSITE" id="PS50823"/>
    </source>
</evidence>
<keyword evidence="6" id="KW-0472">Membrane</keyword>
<comment type="subcellular location">
    <subcellularLocation>
        <location evidence="6">Cytoplasm</location>
    </subcellularLocation>
    <subcellularLocation>
        <location evidence="6">Cell membrane</location>
        <topology evidence="6">Peripheral membrane protein</topology>
    </subcellularLocation>
</comment>
<dbReference type="PANTHER" id="PTHR42698:SF1">
    <property type="entry name" value="GTPASE ERA, MITOCHONDRIAL"/>
    <property type="match status" value="1"/>
</dbReference>
<dbReference type="Pfam" id="PF07650">
    <property type="entry name" value="KH_2"/>
    <property type="match status" value="1"/>
</dbReference>
<dbReference type="GO" id="GO:0005886">
    <property type="term" value="C:plasma membrane"/>
    <property type="evidence" value="ECO:0007669"/>
    <property type="project" value="UniProtKB-SubCell"/>
</dbReference>
<evidence type="ECO:0000313" key="11">
    <source>
        <dbReference type="EMBL" id="ABJ88613.1"/>
    </source>
</evidence>
<protein>
    <recommendedName>
        <fullName evidence="2 6">GTPase Era</fullName>
    </recommendedName>
</protein>
<dbReference type="GO" id="GO:0043024">
    <property type="term" value="F:ribosomal small subunit binding"/>
    <property type="evidence" value="ECO:0007669"/>
    <property type="project" value="TreeGrafter"/>
</dbReference>
<dbReference type="OrthoDB" id="9805918at2"/>
<dbReference type="KEGG" id="sus:Acid_7714"/>
<dbReference type="FunCoup" id="Q01P07">
    <property type="interactions" value="602"/>
</dbReference>
<dbReference type="InterPro" id="IPR027417">
    <property type="entry name" value="P-loop_NTPase"/>
</dbReference>
<evidence type="ECO:0000256" key="4">
    <source>
        <dbReference type="ARBA" id="ARBA00022884"/>
    </source>
</evidence>
<keyword evidence="4 6" id="KW-0694">RNA-binding</keyword>
<dbReference type="GO" id="GO:0005525">
    <property type="term" value="F:GTP binding"/>
    <property type="evidence" value="ECO:0007669"/>
    <property type="project" value="UniProtKB-UniRule"/>
</dbReference>
<reference evidence="11" key="1">
    <citation type="submission" date="2006-10" db="EMBL/GenBank/DDBJ databases">
        <title>Complete sequence of Solibacter usitatus Ellin6076.</title>
        <authorList>
            <consortium name="US DOE Joint Genome Institute"/>
            <person name="Copeland A."/>
            <person name="Lucas S."/>
            <person name="Lapidus A."/>
            <person name="Barry K."/>
            <person name="Detter J.C."/>
            <person name="Glavina del Rio T."/>
            <person name="Hammon N."/>
            <person name="Israni S."/>
            <person name="Dalin E."/>
            <person name="Tice H."/>
            <person name="Pitluck S."/>
            <person name="Thompson L.S."/>
            <person name="Brettin T."/>
            <person name="Bruce D."/>
            <person name="Han C."/>
            <person name="Tapia R."/>
            <person name="Gilna P."/>
            <person name="Schmutz J."/>
            <person name="Larimer F."/>
            <person name="Land M."/>
            <person name="Hauser L."/>
            <person name="Kyrpides N."/>
            <person name="Mikhailova N."/>
            <person name="Janssen P.H."/>
            <person name="Kuske C.R."/>
            <person name="Richardson P."/>
        </authorList>
    </citation>
    <scope>NUCLEOTIDE SEQUENCE</scope>
    <source>
        <strain evidence="11">Ellin6076</strain>
    </source>
</reference>
<feature type="binding site" evidence="6">
    <location>
        <begin position="123"/>
        <end position="126"/>
    </location>
    <ligand>
        <name>GTP</name>
        <dbReference type="ChEBI" id="CHEBI:37565"/>
    </ligand>
</feature>
<feature type="region of interest" description="G5" evidence="7">
    <location>
        <begin position="153"/>
        <end position="155"/>
    </location>
</feature>
<keyword evidence="5 6" id="KW-0342">GTP-binding</keyword>
<dbReference type="GO" id="GO:0070181">
    <property type="term" value="F:small ribosomal subunit rRNA binding"/>
    <property type="evidence" value="ECO:0007669"/>
    <property type="project" value="UniProtKB-UniRule"/>
</dbReference>
<keyword evidence="6" id="KW-0699">rRNA-binding</keyword>
<accession>Q01P07</accession>
<dbReference type="Gene3D" id="3.40.50.300">
    <property type="entry name" value="P-loop containing nucleotide triphosphate hydrolases"/>
    <property type="match status" value="1"/>
</dbReference>
<keyword evidence="6" id="KW-0690">Ribosome biogenesis</keyword>
<dbReference type="InterPro" id="IPR015946">
    <property type="entry name" value="KH_dom-like_a/b"/>
</dbReference>
<evidence type="ECO:0000256" key="2">
    <source>
        <dbReference type="ARBA" id="ARBA00020484"/>
    </source>
</evidence>
<dbReference type="NCBIfam" id="NF000908">
    <property type="entry name" value="PRK00089.1"/>
    <property type="match status" value="1"/>
</dbReference>
<evidence type="ECO:0000256" key="1">
    <source>
        <dbReference type="ARBA" id="ARBA00007921"/>
    </source>
</evidence>
<comment type="function">
    <text evidence="6">An essential GTPase that binds both GDP and GTP, with rapid nucleotide exchange. Plays a role in 16S rRNA processing and 30S ribosomal subunit biogenesis and possibly also in cell cycle regulation and energy metabolism.</text>
</comment>
<sequence precursor="true">MNIEFRSGFVSLIGRPNAGKSTLLNALVGQKVAIVADKPQTTRTSIQGVLTLPEAQIVFADTPGIHKADTPLNKRLMDTVRGALEERDLLLFVADATRKFNEDDRRAIDIARRHKTPVVLVLNKIDLLKDKAHLLPLIEEYKAVFEFTEYVPVSSVKKIGLDQLRAVILKYLPVGPAYFPEDYVTDQPERFLAAELIREKVLLATRQEVPHAVAVTVDRWEETPKITRIYATIHLERDGQKAIVIGSGGSMLKLIGTQARHEMERLFEAKIYLDLHVHVQPGWRQNRAFLNALDWRTMTGEDDA</sequence>
<dbReference type="Gene3D" id="3.30.300.20">
    <property type="match status" value="1"/>
</dbReference>
<evidence type="ECO:0000256" key="8">
    <source>
        <dbReference type="RuleBase" id="RU003761"/>
    </source>
</evidence>
<dbReference type="PRINTS" id="PR00326">
    <property type="entry name" value="GTP1OBG"/>
</dbReference>
<dbReference type="GO" id="GO:0005829">
    <property type="term" value="C:cytosol"/>
    <property type="evidence" value="ECO:0007669"/>
    <property type="project" value="TreeGrafter"/>
</dbReference>
<dbReference type="SUPFAM" id="SSF52540">
    <property type="entry name" value="P-loop containing nucleoside triphosphate hydrolases"/>
    <property type="match status" value="1"/>
</dbReference>
<dbReference type="PROSITE" id="PS50823">
    <property type="entry name" value="KH_TYPE_2"/>
    <property type="match status" value="1"/>
</dbReference>
<feature type="domain" description="KH type-2" evidence="9">
    <location>
        <begin position="205"/>
        <end position="281"/>
    </location>
</feature>
<dbReference type="eggNOG" id="COG1159">
    <property type="taxonomic scope" value="Bacteria"/>
</dbReference>
<evidence type="ECO:0000256" key="5">
    <source>
        <dbReference type="ARBA" id="ARBA00023134"/>
    </source>
</evidence>
<feature type="binding site" evidence="6">
    <location>
        <begin position="14"/>
        <end position="21"/>
    </location>
    <ligand>
        <name>GTP</name>
        <dbReference type="ChEBI" id="CHEBI:37565"/>
    </ligand>
</feature>
<dbReference type="PROSITE" id="PS51713">
    <property type="entry name" value="G_ERA"/>
    <property type="match status" value="1"/>
</dbReference>
<dbReference type="Pfam" id="PF01926">
    <property type="entry name" value="MMR_HSR1"/>
    <property type="match status" value="1"/>
</dbReference>
<comment type="similarity">
    <text evidence="1 6 7 8">Belongs to the TRAFAC class TrmE-Era-EngA-EngB-Septin-like GTPase superfamily. Era GTPase family.</text>
</comment>
<keyword evidence="6" id="KW-1003">Cell membrane</keyword>
<name>Q01P07_SOLUE</name>
<feature type="region of interest" description="G2" evidence="7">
    <location>
        <begin position="40"/>
        <end position="44"/>
    </location>
</feature>
<keyword evidence="3 6" id="KW-0547">Nucleotide-binding</keyword>
<evidence type="ECO:0000259" key="10">
    <source>
        <dbReference type="PROSITE" id="PS51713"/>
    </source>
</evidence>
<dbReference type="InterPro" id="IPR009019">
    <property type="entry name" value="KH_sf_prok-type"/>
</dbReference>
<evidence type="ECO:0000256" key="7">
    <source>
        <dbReference type="PROSITE-ProRule" id="PRU01050"/>
    </source>
</evidence>
<dbReference type="CDD" id="cd04163">
    <property type="entry name" value="Era"/>
    <property type="match status" value="1"/>
</dbReference>
<dbReference type="HAMAP" id="MF_00367">
    <property type="entry name" value="GTPase_Era"/>
    <property type="match status" value="1"/>
</dbReference>
<comment type="subunit">
    <text evidence="6">Monomer.</text>
</comment>
<gene>
    <name evidence="6" type="primary">era</name>
    <name evidence="11" type="ordered locus">Acid_7714</name>
</gene>
<dbReference type="HOGENOM" id="CLU_038009_1_0_0"/>
<dbReference type="InterPro" id="IPR005225">
    <property type="entry name" value="Small_GTP-bd"/>
</dbReference>
<dbReference type="InterPro" id="IPR030388">
    <property type="entry name" value="G_ERA_dom"/>
</dbReference>